<keyword evidence="6 8" id="KW-0472">Membrane</keyword>
<name>A0A4R5PPT0_9HYPH</name>
<protein>
    <submittedName>
        <fullName evidence="9">Biopolymer transporter ExbD</fullName>
    </submittedName>
</protein>
<dbReference type="GO" id="GO:0015031">
    <property type="term" value="P:protein transport"/>
    <property type="evidence" value="ECO:0007669"/>
    <property type="project" value="UniProtKB-KW"/>
</dbReference>
<evidence type="ECO:0000256" key="8">
    <source>
        <dbReference type="SAM" id="Phobius"/>
    </source>
</evidence>
<accession>A0A4R5PPT0</accession>
<evidence type="ECO:0000256" key="5">
    <source>
        <dbReference type="ARBA" id="ARBA00022989"/>
    </source>
</evidence>
<reference evidence="9 10" key="1">
    <citation type="journal article" date="2013" name="Int. J. Syst. Evol. Microbiol.">
        <title>Hoeflea suaedae sp. nov., an endophytic bacterium isolated from the root of the halophyte Suaeda maritima.</title>
        <authorList>
            <person name="Chung E.J."/>
            <person name="Park J.A."/>
            <person name="Pramanik P."/>
            <person name="Bibi F."/>
            <person name="Jeon C.O."/>
            <person name="Chung Y.R."/>
        </authorList>
    </citation>
    <scope>NUCLEOTIDE SEQUENCE [LARGE SCALE GENOMIC DNA]</scope>
    <source>
        <strain evidence="9 10">YC6898</strain>
    </source>
</reference>
<gene>
    <name evidence="9" type="ORF">E2A64_08385</name>
</gene>
<organism evidence="9 10">
    <name type="scientific">Pseudohoeflea suaedae</name>
    <dbReference type="NCBI Taxonomy" id="877384"/>
    <lineage>
        <taxon>Bacteria</taxon>
        <taxon>Pseudomonadati</taxon>
        <taxon>Pseudomonadota</taxon>
        <taxon>Alphaproteobacteria</taxon>
        <taxon>Hyphomicrobiales</taxon>
        <taxon>Rhizobiaceae</taxon>
        <taxon>Pseudohoeflea</taxon>
    </lineage>
</organism>
<dbReference type="Proteomes" id="UP000295131">
    <property type="component" value="Unassembled WGS sequence"/>
</dbReference>
<evidence type="ECO:0000256" key="7">
    <source>
        <dbReference type="RuleBase" id="RU003879"/>
    </source>
</evidence>
<dbReference type="GO" id="GO:0022857">
    <property type="term" value="F:transmembrane transporter activity"/>
    <property type="evidence" value="ECO:0007669"/>
    <property type="project" value="InterPro"/>
</dbReference>
<dbReference type="Pfam" id="PF02472">
    <property type="entry name" value="ExbD"/>
    <property type="match status" value="1"/>
</dbReference>
<evidence type="ECO:0000256" key="6">
    <source>
        <dbReference type="ARBA" id="ARBA00023136"/>
    </source>
</evidence>
<dbReference type="InterPro" id="IPR003400">
    <property type="entry name" value="ExbD"/>
</dbReference>
<dbReference type="EMBL" id="SMSI01000001">
    <property type="protein sequence ID" value="TDH39086.1"/>
    <property type="molecule type" value="Genomic_DNA"/>
</dbReference>
<evidence type="ECO:0000313" key="10">
    <source>
        <dbReference type="Proteomes" id="UP000295131"/>
    </source>
</evidence>
<dbReference type="RefSeq" id="WP_133283918.1">
    <property type="nucleotide sequence ID" value="NZ_SMSI01000001.1"/>
</dbReference>
<proteinExistence type="inferred from homology"/>
<evidence type="ECO:0000256" key="4">
    <source>
        <dbReference type="ARBA" id="ARBA00022692"/>
    </source>
</evidence>
<evidence type="ECO:0000313" key="9">
    <source>
        <dbReference type="EMBL" id="TDH39086.1"/>
    </source>
</evidence>
<comment type="subcellular location">
    <subcellularLocation>
        <location evidence="1">Cell membrane</location>
        <topology evidence="1">Single-pass membrane protein</topology>
    </subcellularLocation>
    <subcellularLocation>
        <location evidence="7">Cell membrane</location>
        <topology evidence="7">Single-pass type II membrane protein</topology>
    </subcellularLocation>
</comment>
<keyword evidence="3" id="KW-1003">Cell membrane</keyword>
<comment type="similarity">
    <text evidence="2 7">Belongs to the ExbD/TolR family.</text>
</comment>
<keyword evidence="7" id="KW-0813">Transport</keyword>
<dbReference type="OrthoDB" id="8115879at2"/>
<keyword evidence="5 8" id="KW-1133">Transmembrane helix</keyword>
<evidence type="ECO:0000256" key="2">
    <source>
        <dbReference type="ARBA" id="ARBA00005811"/>
    </source>
</evidence>
<evidence type="ECO:0000256" key="3">
    <source>
        <dbReference type="ARBA" id="ARBA00022475"/>
    </source>
</evidence>
<keyword evidence="7" id="KW-0653">Protein transport</keyword>
<keyword evidence="4 7" id="KW-0812">Transmembrane</keyword>
<feature type="transmembrane region" description="Helical" evidence="8">
    <location>
        <begin position="12"/>
        <end position="31"/>
    </location>
</feature>
<sequence>MRVDAPRFVRRRLGLTPLIDVIFLLLLFFMLSSTFSRFSQVPVEGGAAGGAGGKRPDAMISVRAGDVRLNGEGIETGAIAVRLAGLREVGAENLVILVEQGATSQDFVSVLEAASQSGLKVSVSRRGG</sequence>
<dbReference type="AlphaFoldDB" id="A0A4R5PPT0"/>
<comment type="caution">
    <text evidence="9">The sequence shown here is derived from an EMBL/GenBank/DDBJ whole genome shotgun (WGS) entry which is preliminary data.</text>
</comment>
<keyword evidence="10" id="KW-1185">Reference proteome</keyword>
<dbReference type="GO" id="GO:0005886">
    <property type="term" value="C:plasma membrane"/>
    <property type="evidence" value="ECO:0007669"/>
    <property type="project" value="UniProtKB-SubCell"/>
</dbReference>
<evidence type="ECO:0000256" key="1">
    <source>
        <dbReference type="ARBA" id="ARBA00004162"/>
    </source>
</evidence>